<comment type="caution">
    <text evidence="1">The sequence shown here is derived from an EMBL/GenBank/DDBJ whole genome shotgun (WGS) entry which is preliminary data.</text>
</comment>
<accession>A0A645BKW8</accession>
<gene>
    <name evidence="1" type="ORF">SDC9_112851</name>
</gene>
<name>A0A645BKW8_9ZZZZ</name>
<reference evidence="1" key="1">
    <citation type="submission" date="2019-08" db="EMBL/GenBank/DDBJ databases">
        <authorList>
            <person name="Kucharzyk K."/>
            <person name="Murdoch R.W."/>
            <person name="Higgins S."/>
            <person name="Loffler F."/>
        </authorList>
    </citation>
    <scope>NUCLEOTIDE SEQUENCE</scope>
</reference>
<protein>
    <submittedName>
        <fullName evidence="1">Uncharacterized protein</fullName>
    </submittedName>
</protein>
<dbReference type="EMBL" id="VSSQ01020801">
    <property type="protein sequence ID" value="MPM65947.1"/>
    <property type="molecule type" value="Genomic_DNA"/>
</dbReference>
<organism evidence="1">
    <name type="scientific">bioreactor metagenome</name>
    <dbReference type="NCBI Taxonomy" id="1076179"/>
    <lineage>
        <taxon>unclassified sequences</taxon>
        <taxon>metagenomes</taxon>
        <taxon>ecological metagenomes</taxon>
    </lineage>
</organism>
<evidence type="ECO:0000313" key="1">
    <source>
        <dbReference type="EMBL" id="MPM65947.1"/>
    </source>
</evidence>
<proteinExistence type="predicted"/>
<dbReference type="AlphaFoldDB" id="A0A645BKW8"/>
<sequence>MILYVINMIGLQQTEHVVQMQNIIELISVTLSILTSINEPQHAIGKTRL</sequence>